<feature type="compositionally biased region" description="Polar residues" evidence="1">
    <location>
        <begin position="56"/>
        <end position="85"/>
    </location>
</feature>
<feature type="region of interest" description="Disordered" evidence="1">
    <location>
        <begin position="1"/>
        <end position="149"/>
    </location>
</feature>
<evidence type="ECO:0000256" key="1">
    <source>
        <dbReference type="SAM" id="MobiDB-lite"/>
    </source>
</evidence>
<name>A0A4Y2KY14_ARAVE</name>
<organism evidence="2 3">
    <name type="scientific">Araneus ventricosus</name>
    <name type="common">Orbweaver spider</name>
    <name type="synonym">Epeira ventricosa</name>
    <dbReference type="NCBI Taxonomy" id="182803"/>
    <lineage>
        <taxon>Eukaryota</taxon>
        <taxon>Metazoa</taxon>
        <taxon>Ecdysozoa</taxon>
        <taxon>Arthropoda</taxon>
        <taxon>Chelicerata</taxon>
        <taxon>Arachnida</taxon>
        <taxon>Araneae</taxon>
        <taxon>Araneomorphae</taxon>
        <taxon>Entelegynae</taxon>
        <taxon>Araneoidea</taxon>
        <taxon>Araneidae</taxon>
        <taxon>Araneus</taxon>
    </lineage>
</organism>
<reference evidence="2 3" key="1">
    <citation type="journal article" date="2019" name="Sci. Rep.">
        <title>Orb-weaving spider Araneus ventricosus genome elucidates the spidroin gene catalogue.</title>
        <authorList>
            <person name="Kono N."/>
            <person name="Nakamura H."/>
            <person name="Ohtoshi R."/>
            <person name="Moran D.A.P."/>
            <person name="Shinohara A."/>
            <person name="Yoshida Y."/>
            <person name="Fujiwara M."/>
            <person name="Mori M."/>
            <person name="Tomita M."/>
            <person name="Arakawa K."/>
        </authorList>
    </citation>
    <scope>NUCLEOTIDE SEQUENCE [LARGE SCALE GENOMIC DNA]</scope>
</reference>
<protein>
    <submittedName>
        <fullName evidence="2">Uncharacterized protein</fullName>
    </submittedName>
</protein>
<proteinExistence type="predicted"/>
<dbReference type="AlphaFoldDB" id="A0A4Y2KY14"/>
<feature type="compositionally biased region" description="Polar residues" evidence="1">
    <location>
        <begin position="34"/>
        <end position="46"/>
    </location>
</feature>
<evidence type="ECO:0000313" key="3">
    <source>
        <dbReference type="Proteomes" id="UP000499080"/>
    </source>
</evidence>
<dbReference type="Proteomes" id="UP000499080">
    <property type="component" value="Unassembled WGS sequence"/>
</dbReference>
<dbReference type="EMBL" id="BGPR01005140">
    <property type="protein sequence ID" value="GBN07192.1"/>
    <property type="molecule type" value="Genomic_DNA"/>
</dbReference>
<feature type="compositionally biased region" description="Low complexity" evidence="1">
    <location>
        <begin position="96"/>
        <end position="109"/>
    </location>
</feature>
<evidence type="ECO:0000313" key="2">
    <source>
        <dbReference type="EMBL" id="GBN07192.1"/>
    </source>
</evidence>
<sequence>MHQSEVALTGSSLQKPPQGTKNPPRELPPRGGSQLYTPNNRPQGKNKNPKKREQNKNWGPSSETSLVQYNIPQTGPSYSQTTKQTSKNPNKKPHPNKQNSQQNKQHNNQAETSSKQPSKIKGGPKSRQNTSATMFAPSGMRSLKASKQS</sequence>
<comment type="caution">
    <text evidence="2">The sequence shown here is derived from an EMBL/GenBank/DDBJ whole genome shotgun (WGS) entry which is preliminary data.</text>
</comment>
<gene>
    <name evidence="2" type="ORF">AVEN_246865_1</name>
</gene>
<feature type="compositionally biased region" description="Polar residues" evidence="1">
    <location>
        <begin position="9"/>
        <end position="21"/>
    </location>
</feature>
<accession>A0A4Y2KY14</accession>
<keyword evidence="3" id="KW-1185">Reference proteome</keyword>